<evidence type="ECO:0000313" key="3">
    <source>
        <dbReference type="Proteomes" id="UP001480973"/>
    </source>
</evidence>
<feature type="region of interest" description="Disordered" evidence="1">
    <location>
        <begin position="30"/>
        <end position="53"/>
    </location>
</feature>
<proteinExistence type="predicted"/>
<organism evidence="2 3">
    <name type="scientific">Lachnospira intestinalis</name>
    <dbReference type="NCBI Taxonomy" id="3133158"/>
    <lineage>
        <taxon>Bacteria</taxon>
        <taxon>Bacillati</taxon>
        <taxon>Bacillota</taxon>
        <taxon>Clostridia</taxon>
        <taxon>Lachnospirales</taxon>
        <taxon>Lachnospiraceae</taxon>
        <taxon>Lachnospira</taxon>
    </lineage>
</organism>
<sequence length="185" mass="21356">MGFFWANVKANVEGAVANAKMSAYEEHLRDAYDDDEDDEEDEDEYCDEEEDEEENVCGGKIIRPFAGIREMMLGHSNNTSYFTPLFTDDKSSENKPIVSIRDNWKEILAVLQTEYNVSDVSIRTWINPLRVESLEENVLTLRFRDTGDGEDSRCKSAGFVQKKYSELLSKAIFDYMDIQYTVRII</sequence>
<dbReference type="InterPro" id="IPR038454">
    <property type="entry name" value="DnaA_N_sf"/>
</dbReference>
<reference evidence="2 3" key="1">
    <citation type="submission" date="2024-03" db="EMBL/GenBank/DDBJ databases">
        <title>Human intestinal bacterial collection.</title>
        <authorList>
            <person name="Pauvert C."/>
            <person name="Hitch T.C.A."/>
            <person name="Clavel T."/>
        </authorList>
    </citation>
    <scope>NUCLEOTIDE SEQUENCE [LARGE SCALE GENOMIC DNA]</scope>
    <source>
        <strain evidence="2 3">CLA-JM-H10</strain>
    </source>
</reference>
<keyword evidence="3" id="KW-1185">Reference proteome</keyword>
<dbReference type="EMBL" id="JBBMES010000001">
    <property type="protein sequence ID" value="MEQ2533607.1"/>
    <property type="molecule type" value="Genomic_DNA"/>
</dbReference>
<dbReference type="Proteomes" id="UP001480973">
    <property type="component" value="Unassembled WGS sequence"/>
</dbReference>
<name>A0ABV1GJS1_9FIRM</name>
<evidence type="ECO:0008006" key="4">
    <source>
        <dbReference type="Google" id="ProtNLM"/>
    </source>
</evidence>
<feature type="compositionally biased region" description="Acidic residues" evidence="1">
    <location>
        <begin position="32"/>
        <end position="53"/>
    </location>
</feature>
<gene>
    <name evidence="2" type="ORF">WMO38_00605</name>
</gene>
<accession>A0ABV1GJS1</accession>
<protein>
    <recommendedName>
        <fullName evidence="4">DnaA N-terminal domain-containing protein</fullName>
    </recommendedName>
</protein>
<dbReference type="Gene3D" id="3.30.300.180">
    <property type="match status" value="1"/>
</dbReference>
<evidence type="ECO:0000256" key="1">
    <source>
        <dbReference type="SAM" id="MobiDB-lite"/>
    </source>
</evidence>
<evidence type="ECO:0000313" key="2">
    <source>
        <dbReference type="EMBL" id="MEQ2533607.1"/>
    </source>
</evidence>
<comment type="caution">
    <text evidence="2">The sequence shown here is derived from an EMBL/GenBank/DDBJ whole genome shotgun (WGS) entry which is preliminary data.</text>
</comment>